<accession>A0A4P2QNF1</accession>
<gene>
    <name evidence="2" type="ORF">SOCE836_034900</name>
</gene>
<protein>
    <submittedName>
        <fullName evidence="2">Uncharacterized protein</fullName>
    </submittedName>
</protein>
<proteinExistence type="predicted"/>
<feature type="compositionally biased region" description="Basic and acidic residues" evidence="1">
    <location>
        <begin position="111"/>
        <end position="132"/>
    </location>
</feature>
<dbReference type="AlphaFoldDB" id="A0A4P2QNF1"/>
<evidence type="ECO:0000313" key="3">
    <source>
        <dbReference type="Proteomes" id="UP000295497"/>
    </source>
</evidence>
<dbReference type="EMBL" id="CP012672">
    <property type="protein sequence ID" value="AUX31361.1"/>
    <property type="molecule type" value="Genomic_DNA"/>
</dbReference>
<name>A0A4P2QNF1_SORCE</name>
<dbReference type="RefSeq" id="WP_129575167.1">
    <property type="nucleotide sequence ID" value="NZ_CP012672.1"/>
</dbReference>
<dbReference type="Proteomes" id="UP000295497">
    <property type="component" value="Chromosome"/>
</dbReference>
<evidence type="ECO:0000313" key="2">
    <source>
        <dbReference type="EMBL" id="AUX31361.1"/>
    </source>
</evidence>
<organism evidence="2 3">
    <name type="scientific">Sorangium cellulosum</name>
    <name type="common">Polyangium cellulosum</name>
    <dbReference type="NCBI Taxonomy" id="56"/>
    <lineage>
        <taxon>Bacteria</taxon>
        <taxon>Pseudomonadati</taxon>
        <taxon>Myxococcota</taxon>
        <taxon>Polyangia</taxon>
        <taxon>Polyangiales</taxon>
        <taxon>Polyangiaceae</taxon>
        <taxon>Sorangium</taxon>
    </lineage>
</organism>
<feature type="region of interest" description="Disordered" evidence="1">
    <location>
        <begin position="307"/>
        <end position="326"/>
    </location>
</feature>
<feature type="compositionally biased region" description="Low complexity" evidence="1">
    <location>
        <begin position="87"/>
        <end position="110"/>
    </location>
</feature>
<reference evidence="2 3" key="1">
    <citation type="submission" date="2015-09" db="EMBL/GenBank/DDBJ databases">
        <title>Sorangium comparison.</title>
        <authorList>
            <person name="Zaburannyi N."/>
            <person name="Bunk B."/>
            <person name="Overmann J."/>
            <person name="Mueller R."/>
        </authorList>
    </citation>
    <scope>NUCLEOTIDE SEQUENCE [LARGE SCALE GENOMIC DNA]</scope>
    <source>
        <strain evidence="2 3">So ce836</strain>
    </source>
</reference>
<feature type="region of interest" description="Disordered" evidence="1">
    <location>
        <begin position="86"/>
        <end position="142"/>
    </location>
</feature>
<evidence type="ECO:0000256" key="1">
    <source>
        <dbReference type="SAM" id="MobiDB-lite"/>
    </source>
</evidence>
<sequence length="354" mass="35798">MTDRDEELLKALASAARAEDRASDPRWSARVHGALAQGELDALEALAQRSAEDREAWEASRPLDGEARARIADRILAGLQANGAERGAPVATAGGPAATAGEPAASAPHAETTDGPRAETTGDPRAETRDGPRSAASPQATPAGRVIPLAAAPGRGRWIAAAAVLAAAAAWVLVARLGPGRHQVGATGEPGALALLAAPASVPDYAVSIAGGEAGQRSANGGAVAPGIARLGPGSRLEIALRPATRVEGPVAVRAFLIAGDKALPWDVRAEVSAQGAARIAGDTEALFRGVPEGEWEIAIAIGRPEALPDRPAELADGPPGEGENPKAFRVLRLKVRLLPGAAPPPPAPPPQAP</sequence>